<feature type="region of interest" description="Disordered" evidence="3">
    <location>
        <begin position="1245"/>
        <end position="1341"/>
    </location>
</feature>
<dbReference type="InterPro" id="IPR012338">
    <property type="entry name" value="Beta-lactam/transpept-like"/>
</dbReference>
<reference evidence="6 7" key="1">
    <citation type="submission" date="2016-02" db="EMBL/GenBank/DDBJ databases">
        <title>Genome analysis of coral dinoflagellate symbionts highlights evolutionary adaptations to a symbiotic lifestyle.</title>
        <authorList>
            <person name="Aranda M."/>
            <person name="Li Y."/>
            <person name="Liew Y.J."/>
            <person name="Baumgarten S."/>
            <person name="Simakov O."/>
            <person name="Wilson M."/>
            <person name="Piel J."/>
            <person name="Ashoor H."/>
            <person name="Bougouffa S."/>
            <person name="Bajic V.B."/>
            <person name="Ryu T."/>
            <person name="Ravasi T."/>
            <person name="Bayer T."/>
            <person name="Micklem G."/>
            <person name="Kim H."/>
            <person name="Bhak J."/>
            <person name="Lajeunesse T.C."/>
            <person name="Voolstra C.R."/>
        </authorList>
    </citation>
    <scope>NUCLEOTIDE SEQUENCE [LARGE SCALE GENOMIC DNA]</scope>
    <source>
        <strain evidence="6 7">CCMP2467</strain>
    </source>
</reference>
<protein>
    <submittedName>
        <fullName evidence="6">Beta-lactamase domain-containing protein 2</fullName>
    </submittedName>
</protein>
<feature type="domain" description="Beta-lactamase-related" evidence="5">
    <location>
        <begin position="594"/>
        <end position="961"/>
    </location>
</feature>
<feature type="compositionally biased region" description="Basic and acidic residues" evidence="3">
    <location>
        <begin position="1645"/>
        <end position="1661"/>
    </location>
</feature>
<dbReference type="OrthoDB" id="5835829at2759"/>
<keyword evidence="7" id="KW-1185">Reference proteome</keyword>
<dbReference type="InterPro" id="IPR002156">
    <property type="entry name" value="RNaseH_domain"/>
</dbReference>
<name>A0A1Q9CDC1_SYMMI</name>
<organism evidence="6 7">
    <name type="scientific">Symbiodinium microadriaticum</name>
    <name type="common">Dinoflagellate</name>
    <name type="synonym">Zooxanthella microadriatica</name>
    <dbReference type="NCBI Taxonomy" id="2951"/>
    <lineage>
        <taxon>Eukaryota</taxon>
        <taxon>Sar</taxon>
        <taxon>Alveolata</taxon>
        <taxon>Dinophyceae</taxon>
        <taxon>Suessiales</taxon>
        <taxon>Symbiodiniaceae</taxon>
        <taxon>Symbiodinium</taxon>
    </lineage>
</organism>
<dbReference type="Gene3D" id="3.30.420.10">
    <property type="entry name" value="Ribonuclease H-like superfamily/Ribonuclease H"/>
    <property type="match status" value="1"/>
</dbReference>
<sequence>MPTPGRSPKRWSAEMLVLALFLCGVGLSAQAFICPALLAPRGSMAVAKTASFAGRPGRLSGKEASSVSPLFLAAALGAAGCLARAARGRAAMEEALGPQLTAPASDATKQRILVVAMGTRGDAEPGFRLASALRDRGHAVLVVSLDAYKAEAARRFGLDFRSSGLESVPLSQDYLTGKTRADQVYADRGWYGDAWTTVGEKIYEAALEHQCDMIVTTSMGNTHCLDVAEKLNILCFALKFCPDIDGQVPTADFPPSGYPSGPGFMNLLFHVVENLNTVRAVFQGGFIPRVIDFRNKLGLPSQEIPGVMEVPTYSDYRQTLQANQPSLYAFSSALIDRPSEYQSWHFVTGSFSARGGRCETVCIAFGSMTLARTNPFEERAVASVRRQGRQVLIVDKDTAQEGLDDDGATFRITSAPYDRLFPLCALVVHHGGAGTLQDCLFAGTPQLVAPVLSWSDQPLWGKVVEEKSLGLRLGAGGVPPSAGEWDAALLEALGRLPEFRKAAEEVAPKASGEEGLEAACQILEASRISKAVRVCLESLARAAGMPPGQSSQSSHIHGKSFPALYPRYCPEGLPEVPPIEGFCHPDWECVRARFAENFREHLERGGAVCVYHQGRKVVDLWAGGKYPGIPWTSDTLTCSFSMGKGLAALGLALLHSRGHLNYDEKVSAYWPEFGCNGKDAVTVRELLSHQTGACNVEEKLTEEILRNPSQLAAALAKTKMEFGPSEGQNGYMALTIGWYMDILCRKVDPQQRGIDQLLREEITSKLGLASEVYCGLPSPFELDRNRIASLNCFSTFDLVLRGKFSSEFVWNMAFTPSSYAARAFKNPNFLGKLKSYSTERVRTLCIPGANFTTSARGAAGLYDAILSGTGSVGFKPETLRVLSEPAEERFDVVIRQPTAFSLGFGKPASPASSCFGSSNKCFGAYGTGGQFAFADPDAELAYAYCTNRLGTHLCDPRDLALRQVVYSNLARLGHPSRDQPPDKTLEKHLKVPQINRPGQRKRRPALIGFCDSLAASSCGLASRSHIWRILALQALSSFCTELLAFVIWACRQHPSEDLCVTSCTKNLAEPRDGPCCFCSTFKPRLAHCAWRQEEGLGAAKDMEVFSFDFEEDIEAKDADREESLRAEGLTSAEGALNRGRPGTKARTTLRAFLTNWIPWSVSVLRAIQRLEVHHSSSALPAKVRAKRCRDLQEGLSLGFAEMAPWQCSCGNNNKASASFCAACGTKWDNVTYSAGWTAQGKGFGWETQGWQSAPSSPRRRAEPWRAKSPRKRTPAKGQKGKDSGKDPEKTKGKGNGGAPDSGKGPSTPSLQLPTPPSRPTVAAPAGTSREPAAGPSASSADRQALEKLLQAMKANEQELTPQLRELLEQHKHEDTKEEARNLHKLVTSKASAKKELTKVRTARTNYLQAWSSYLDQVISTLQTQMEEHANTMSDFLLKEGQWDQALQESTAALAKLAAESSAIETITDDDEDAMEANDIKVDEACQAELQAQKLEEKAQALKQQGHDITQALKAAKAQAAEEQLKDQARERTPRRAKPNDDAGKKADVDSPAMRAVTHMHSVCGEWDFATPQAARWFAVQLQYELVFYELGMPFTPGRDARVEFADTLVFWEAPASDTSAEAVGNRLTASGSLAFQPSSSQHGHRGSDVADEARDPPKYGKDPQPGPGLGLPMRPVGREDACTDLGWMYSAPVFRAPSTSQPVTSVVHSSLASGPPAIPLRVCFEDGPTRACNVFRGAFNNAAAARPSCTHLVAGQSDWSAQCPSRPLSNRPPGGPSEGAVTSLPPLVNRFQAPGAHLAGFKEAVCRALAKPPPCLPDSLLALSPCPSKPPTTCVPAQDRTFPMMRLHLASRIPVFPSDLDRPEQRQRVISSFAWITGFRATGAVQGSEGQFDRFVIYDSAVHVQTRPLPRGWDLNHVVAELLGILPRLRSVRFLWHKLPNLPSLQVAVTMRDMPPGQEVLPLDFRHQEGRICTVRVSPGMSAEAVYHVCIRDCPHFRLPRTRFALQDCYGEPLRIPHEVDAFPDFGRGVSADYQPMQPPAAPDAQDQALPPAHAENVAGDAILEEAADDPEDDSATLVQTHWHVRPAACTAILPSIRKQPGQQNSTPCADGIQPVDDFEARSQRVPSHGTCTANVLPLRLPPSPRRPAHDSDPPSLLKRRLSGDHSKPAVEQWQLHPPALREPRYSGAVVPHMTWGRRLDATTHLFTVFDTQRHLSAIPGNDAAKVEDFARQAIDTAPGPVRAIQFLTAPIPGLPLPQLVLTLASDPVNTLAIPWDCRAACLPIRTVPHLPNERLQHASEKLQHTTPTEPDLAERINNGRLLVFDVAGLIQDVLPEDLTEMQWLRVERPIWDEAFLATHLRLPDLFASLRLGPPAGLVASVSTTSTTTGMMSDSIQTYRIRLFGDGKEVSHDVQAPCPQLDLILCLLLGKLQHLAPPSYEPAYIMLAKAQPPPVGDTQEVLFLSHPNAAFDTIPVFVDGRPQGGTLVLTALHRLTTTEHAVPDNLRNAGCFALVNGAPAHLAQRSVMPGDFVQLGCSGVYVPHTATAAIMDRLTSTDVYGYAFVAQRGTGDGSFLQRIRERRRAAQVWQPLENLITIVGPAQGPVRLRLETLFVPTVEEVRVALIPMVDFNGMRLAMAHTTAQIPGAALFVTVCPQSDLRTVLLPLATSPTHHIVLMIPSLAADLGYLPLDPQQRILWTFDRWRHGQILAIFTLPASMARPVHRHVRPPRPALRETYSPGGRVVPRSGTSLVQLPSFSTRMHDRCRKAARQWEVDEQQPCVDDLPQEVHDRLNAIPVQVGDGEDVAAACAKPALSDATADRKCGARFTVPTPCGRRPIPTGHPVPARAPIPAPRAPHVTAVDSGLPPFSRFPAETGCNTLTVQGPDSPADEDRPCSIPEMSATPRCRTLCLADLVPNPAPAVTWGVNDDIREACLAGHSMEHLYGPEVHAELDPTADIAWNLLPELPAGFHCDELFIFTDGSYFIDATLSTWALVAIVRSGGVVYRAGFWAGVTHDLHEHTNQPCAYDGELEALLHALGLAAATPCMVCHIGADCESAVAVATGSCPTAPTERTARAAVGLNALTAAQGKTIHFHKVEAHSGCGFNDLADQLAKRVGRKGVRSSSTGPWEDFWQGISETVVDRLWLTAKHPNLSTCLPPLCEDGTWTRPNCHVRNSVAIDRFFSMAEAATAVRPITIALKIMQYNPLSLRPTGASALLARGLRAQGIHIAGFQETRLQQNGMVTMEGFWVFSSACTKAGVGGAQIWIRQDPAWQRQAFSIVHAEPQILLVLGVYKGQQVTVLSAHAPQTTKPIEELETWWQHLRTVLHRAPATCLPICCIDANATFVHDADQGTSVPKCANARLLQALLAAKDLCSNPAFFPNGKPAVSWISPQGHKKLIDYVLFPRGWQSQIKLLPSPGLGDLFADIDHKPIAVSLEVTAEASDSRPDAKPGHDWRSLKTVAYARKAAGTCPHVSWDTSGTVHVDSLQKHLVGCMSHTADRQNQRPRNPAIQHSTLDKLRVQRHIRRCHRRTQAASDRAFLHLCLQAWKRGAATPPHFMRVDKQLRVNATYTWVEFYQQCRIVRRSLLRDKATFARQTFETSRAAGPAAWAHKLRAVLRVGRKFKAPPLIPALTGEDTALVGRNAVLDGFAEHFAKAERATPAPLRDITTEPAPVLPPIVLEGSEFPSIADVAHGFASLQKGRASGLSGLPCELYRTAPLELAFRYWPVVCKTVLRDCTPAQWTGGLAVAIPKPQKPDDRFAGYRSIMLLEADGKGIQKAVRPSVMNVLGNIKVADQFGGIPGCTLQLPSAIVKAHLHYLKRTKQSGALVFIDAASAYYAIARDAIALTDSQRNDAAFLGQRAALLFTDPILQEHFVKSMQKGDVAQALAATPATRILLQKHLCSTWYVTRSDASHAYFAASGTAPGAPLADAMFSLVFAGLLRETRDFLKSRGFHATVTGHNIDNPGFSPTWADDVCLLLQVACPAALAEAVSVATAYFLDLMTRHGLQANLGRGKTEALIACYGTGSAAVKRSLLTPDAPQIPFKGCHVNGSICLAEQYTHLGSIVRSDGQSLPDILHRRELARELFRPIKAKLLSNPFLYFNEKVELLRGRVLPKFLYGSGLWSLRTTRERSAAEETIFSFYRGAFRPTFGFSAQGYTNEEIAGALRLPLPSELLEVEQARVLVRLHVTGLQHVLEELSHDNVWWADATSAAHAIGLLPASGTSKPACGNGFLHVAHLGPGLASLFYPRSTLLAPSSQVTRAPTLVGYFEAWLVLRSLFSTFVCSSAADGSACKCAFSVFACEFCLRDTHNFAR</sequence>
<gene>
    <name evidence="6" type="primary">lact-2</name>
    <name evidence="6" type="ORF">AK812_SmicGene38693</name>
</gene>
<comment type="caution">
    <text evidence="6">The sequence shown here is derived from an EMBL/GenBank/DDBJ whole genome shotgun (WGS) entry which is preliminary data.</text>
</comment>
<dbReference type="InterPro" id="IPR001466">
    <property type="entry name" value="Beta-lactam-related"/>
</dbReference>
<dbReference type="EMBL" id="LSRX01001339">
    <property type="protein sequence ID" value="OLP80837.1"/>
    <property type="molecule type" value="Genomic_DNA"/>
</dbReference>
<dbReference type="Pfam" id="PF00075">
    <property type="entry name" value="RNase_H"/>
    <property type="match status" value="1"/>
</dbReference>
<feature type="region of interest" description="Disordered" evidence="3">
    <location>
        <begin position="2122"/>
        <end position="2171"/>
    </location>
</feature>
<feature type="compositionally biased region" description="Basic and acidic residues" evidence="3">
    <location>
        <begin position="1522"/>
        <end position="1548"/>
    </location>
</feature>
<dbReference type="GO" id="GO:0008194">
    <property type="term" value="F:UDP-glycosyltransferase activity"/>
    <property type="evidence" value="ECO:0007669"/>
    <property type="project" value="InterPro"/>
</dbReference>
<keyword evidence="1" id="KW-0808">Transferase</keyword>
<evidence type="ECO:0000259" key="4">
    <source>
        <dbReference type="Pfam" id="PF00075"/>
    </source>
</evidence>
<dbReference type="PANTHER" id="PTHR43319:SF3">
    <property type="entry name" value="BETA-LACTAMASE-RELATED DOMAIN-CONTAINING PROTEIN"/>
    <property type="match status" value="1"/>
</dbReference>
<dbReference type="InterPro" id="IPR002213">
    <property type="entry name" value="UDP_glucos_trans"/>
</dbReference>
<proteinExistence type="predicted"/>
<dbReference type="InterPro" id="IPR052907">
    <property type="entry name" value="Beta-lactamase/esterase"/>
</dbReference>
<dbReference type="SUPFAM" id="SSF53098">
    <property type="entry name" value="Ribonuclease H-like"/>
    <property type="match status" value="1"/>
</dbReference>
<dbReference type="CDD" id="cd03784">
    <property type="entry name" value="GT1_Gtf-like"/>
    <property type="match status" value="1"/>
</dbReference>
<dbReference type="InterPro" id="IPR036691">
    <property type="entry name" value="Endo/exonu/phosph_ase_sf"/>
</dbReference>
<evidence type="ECO:0000256" key="2">
    <source>
        <dbReference type="SAM" id="Coils"/>
    </source>
</evidence>
<keyword evidence="2" id="KW-0175">Coiled coil</keyword>
<dbReference type="Gene3D" id="3.40.50.2000">
    <property type="entry name" value="Glycogen Phosphorylase B"/>
    <property type="match status" value="2"/>
</dbReference>
<dbReference type="GO" id="GO:0004523">
    <property type="term" value="F:RNA-DNA hybrid ribonuclease activity"/>
    <property type="evidence" value="ECO:0007669"/>
    <property type="project" value="InterPro"/>
</dbReference>
<dbReference type="GO" id="GO:0003676">
    <property type="term" value="F:nucleic acid binding"/>
    <property type="evidence" value="ECO:0007669"/>
    <property type="project" value="InterPro"/>
</dbReference>
<feature type="region of interest" description="Disordered" evidence="3">
    <location>
        <begin position="1760"/>
        <end position="1782"/>
    </location>
</feature>
<dbReference type="SUPFAM" id="SSF53756">
    <property type="entry name" value="UDP-Glycosyltransferase/glycogen phosphorylase"/>
    <property type="match status" value="1"/>
</dbReference>
<evidence type="ECO:0000259" key="5">
    <source>
        <dbReference type="Pfam" id="PF00144"/>
    </source>
</evidence>
<dbReference type="Proteomes" id="UP000186817">
    <property type="component" value="Unassembled WGS sequence"/>
</dbReference>
<evidence type="ECO:0000256" key="1">
    <source>
        <dbReference type="ARBA" id="ARBA00022679"/>
    </source>
</evidence>
<evidence type="ECO:0000256" key="3">
    <source>
        <dbReference type="SAM" id="MobiDB-lite"/>
    </source>
</evidence>
<dbReference type="SUPFAM" id="SSF56219">
    <property type="entry name" value="DNase I-like"/>
    <property type="match status" value="1"/>
</dbReference>
<evidence type="ECO:0000313" key="7">
    <source>
        <dbReference type="Proteomes" id="UP000186817"/>
    </source>
</evidence>
<feature type="domain" description="RNase H type-1" evidence="4">
    <location>
        <begin position="2976"/>
        <end position="3116"/>
    </location>
</feature>
<feature type="compositionally biased region" description="Basic and acidic residues" evidence="3">
    <location>
        <begin position="1279"/>
        <end position="1291"/>
    </location>
</feature>
<dbReference type="Pfam" id="PF00144">
    <property type="entry name" value="Beta-lactamase"/>
    <property type="match status" value="1"/>
</dbReference>
<dbReference type="Gene3D" id="3.60.10.10">
    <property type="entry name" value="Endonuclease/exonuclease/phosphatase"/>
    <property type="match status" value="1"/>
</dbReference>
<evidence type="ECO:0000313" key="6">
    <source>
        <dbReference type="EMBL" id="OLP80837.1"/>
    </source>
</evidence>
<dbReference type="InterPro" id="IPR036397">
    <property type="entry name" value="RNaseH_sf"/>
</dbReference>
<feature type="coiled-coil region" evidence="2">
    <location>
        <begin position="1484"/>
        <end position="1511"/>
    </location>
</feature>
<dbReference type="InterPro" id="IPR012337">
    <property type="entry name" value="RNaseH-like_sf"/>
</dbReference>
<dbReference type="SUPFAM" id="SSF56601">
    <property type="entry name" value="beta-lactamase/transpeptidase-like"/>
    <property type="match status" value="1"/>
</dbReference>
<feature type="region of interest" description="Disordered" evidence="3">
    <location>
        <begin position="1633"/>
        <end position="1675"/>
    </location>
</feature>
<feature type="region of interest" description="Disordered" evidence="3">
    <location>
        <begin position="1512"/>
        <end position="1550"/>
    </location>
</feature>
<dbReference type="Gene3D" id="3.40.710.10">
    <property type="entry name" value="DD-peptidase/beta-lactamase superfamily"/>
    <property type="match status" value="1"/>
</dbReference>
<accession>A0A1Q9CDC1</accession>
<feature type="compositionally biased region" description="Low complexity" evidence="3">
    <location>
        <begin position="1512"/>
        <end position="1521"/>
    </location>
</feature>
<dbReference type="PANTHER" id="PTHR43319">
    <property type="entry name" value="BETA-LACTAMASE-RELATED"/>
    <property type="match status" value="1"/>
</dbReference>